<evidence type="ECO:0000313" key="5">
    <source>
        <dbReference type="Proteomes" id="UP000698242"/>
    </source>
</evidence>
<dbReference type="Gene3D" id="3.30.420.40">
    <property type="match status" value="2"/>
</dbReference>
<evidence type="ECO:0000256" key="3">
    <source>
        <dbReference type="ARBA" id="ARBA00022840"/>
    </source>
</evidence>
<dbReference type="GO" id="GO:0140662">
    <property type="term" value="F:ATP-dependent protein folding chaperone"/>
    <property type="evidence" value="ECO:0007669"/>
    <property type="project" value="InterPro"/>
</dbReference>
<organism evidence="4 5">
    <name type="scientific">Profundibacterium mesophilum KAUST100406-0324</name>
    <dbReference type="NCBI Taxonomy" id="1037889"/>
    <lineage>
        <taxon>Bacteria</taxon>
        <taxon>Pseudomonadati</taxon>
        <taxon>Pseudomonadota</taxon>
        <taxon>Alphaproteobacteria</taxon>
        <taxon>Rhodobacterales</taxon>
        <taxon>Roseobacteraceae</taxon>
        <taxon>Profundibacterium</taxon>
    </lineage>
</organism>
<dbReference type="AlphaFoldDB" id="A0A921TCE7"/>
<keyword evidence="3" id="KW-0067">ATP-binding</keyword>
<proteinExistence type="inferred from homology"/>
<gene>
    <name evidence="4" type="ORF">PMES_00807</name>
</gene>
<comment type="caution">
    <text evidence="4">The sequence shown here is derived from an EMBL/GenBank/DDBJ whole genome shotgun (WGS) entry which is preliminary data.</text>
</comment>
<comment type="similarity">
    <text evidence="1">Belongs to the heat shock protein 70 family.</text>
</comment>
<evidence type="ECO:0000256" key="2">
    <source>
        <dbReference type="ARBA" id="ARBA00022741"/>
    </source>
</evidence>
<protein>
    <submittedName>
        <fullName evidence="4">Chaperone protein</fullName>
    </submittedName>
</protein>
<evidence type="ECO:0000313" key="4">
    <source>
        <dbReference type="EMBL" id="KAF0677010.1"/>
    </source>
</evidence>
<dbReference type="PANTHER" id="PTHR19375">
    <property type="entry name" value="HEAT SHOCK PROTEIN 70KDA"/>
    <property type="match status" value="1"/>
</dbReference>
<name>A0A921TCE7_9RHOB</name>
<keyword evidence="2" id="KW-0547">Nucleotide-binding</keyword>
<dbReference type="OrthoDB" id="9807934at2"/>
<evidence type="ECO:0000256" key="1">
    <source>
        <dbReference type="ARBA" id="ARBA00007381"/>
    </source>
</evidence>
<reference evidence="4" key="1">
    <citation type="submission" date="2013-03" db="EMBL/GenBank/DDBJ databases">
        <title>Genome Sequence of the Profundibacterium mesophilum strain KAUST100406-0324T from Red Sea, a novel genus in the family Rhodobacteraceae.</title>
        <authorList>
            <person name="Essack M."/>
            <person name="Alam I."/>
            <person name="Lafi F."/>
            <person name="Alawi W."/>
            <person name="Kamanu F."/>
            <person name="Al-Suwailem A."/>
            <person name="Lee O.O."/>
            <person name="Xu Y."/>
            <person name="Bajic V."/>
            <person name="Qian P.-Y."/>
            <person name="Archer J."/>
        </authorList>
    </citation>
    <scope>NUCLEOTIDE SEQUENCE</scope>
    <source>
        <strain evidence="4">KAUST100406-0324</strain>
    </source>
</reference>
<dbReference type="InterPro" id="IPR018181">
    <property type="entry name" value="Heat_shock_70_CS"/>
</dbReference>
<sequence>MTCETLAVDFGTSNSAAAWHDGTRTRRLPLEAAGDTLPTAVFFPAGGGAMLIGEAAGRALVTGAEGRYMRALKSVLGAPLFHEPRLLGGRRRDLAEVVTAFLREVKLRAEAVAGRRFDHAVSGRPVRFHSDPARDARAEEDLRACYLGAGFQTVRFVHEPEAAARAYTAEMDTIKDGAPKAADVLGLVVDIGGGTSDFTLFRASGGGADEIEIRTSHGIRLGGTDFDQSLSLAEVMPLLGLGGELRRGMGDGTLPVPRAVYADLSNWSRIPFLYTPETRRAVRDMRRHAVDAEALQRLETALTDELGHDLAFAVEAGKIAANAGDPAAAVELGVISPGLRAGLSGAALDAALLPAREALRGAMERTLLDAEVAPTALDAVILVGGSSLMSLTLEETRRLAPGAAVHRADAFTAVIDGLALCCAARPPAA</sequence>
<dbReference type="GO" id="GO:0005524">
    <property type="term" value="F:ATP binding"/>
    <property type="evidence" value="ECO:0007669"/>
    <property type="project" value="UniProtKB-KW"/>
</dbReference>
<dbReference type="Proteomes" id="UP000698242">
    <property type="component" value="Unassembled WGS sequence"/>
</dbReference>
<dbReference type="InterPro" id="IPR043129">
    <property type="entry name" value="ATPase_NBD"/>
</dbReference>
<keyword evidence="5" id="KW-1185">Reference proteome</keyword>
<dbReference type="InterPro" id="IPR013126">
    <property type="entry name" value="Hsp_70_fam"/>
</dbReference>
<dbReference type="PROSITE" id="PS00329">
    <property type="entry name" value="HSP70_2"/>
    <property type="match status" value="1"/>
</dbReference>
<dbReference type="EMBL" id="APKE01000010">
    <property type="protein sequence ID" value="KAF0677010.1"/>
    <property type="molecule type" value="Genomic_DNA"/>
</dbReference>
<dbReference type="Pfam" id="PF00012">
    <property type="entry name" value="HSP70"/>
    <property type="match status" value="1"/>
</dbReference>
<dbReference type="RefSeq" id="WP_159964220.1">
    <property type="nucleotide sequence ID" value="NZ_APKE01000010.1"/>
</dbReference>
<accession>A0A921TCE7</accession>
<dbReference type="SUPFAM" id="SSF53067">
    <property type="entry name" value="Actin-like ATPase domain"/>
    <property type="match status" value="2"/>
</dbReference>